<evidence type="ECO:0000313" key="1">
    <source>
        <dbReference type="EMBL" id="KAK7692190.1"/>
    </source>
</evidence>
<organism evidence="1 2">
    <name type="scientific">Cerrena zonata</name>
    <dbReference type="NCBI Taxonomy" id="2478898"/>
    <lineage>
        <taxon>Eukaryota</taxon>
        <taxon>Fungi</taxon>
        <taxon>Dikarya</taxon>
        <taxon>Basidiomycota</taxon>
        <taxon>Agaricomycotina</taxon>
        <taxon>Agaricomycetes</taxon>
        <taxon>Polyporales</taxon>
        <taxon>Cerrenaceae</taxon>
        <taxon>Cerrena</taxon>
    </lineage>
</organism>
<comment type="caution">
    <text evidence="1">The sequence shown here is derived from an EMBL/GenBank/DDBJ whole genome shotgun (WGS) entry which is preliminary data.</text>
</comment>
<dbReference type="AlphaFoldDB" id="A0AAW0GFS4"/>
<keyword evidence="2" id="KW-1185">Reference proteome</keyword>
<reference evidence="1 2" key="1">
    <citation type="submission" date="2022-09" db="EMBL/GenBank/DDBJ databases">
        <authorList>
            <person name="Palmer J.M."/>
        </authorList>
    </citation>
    <scope>NUCLEOTIDE SEQUENCE [LARGE SCALE GENOMIC DNA]</scope>
    <source>
        <strain evidence="1 2">DSM 7382</strain>
    </source>
</reference>
<sequence length="69" mass="7494">MPSYNAILAEIDTLIANLKAYPDRSGHSATYVINLCKQKLSEAETAMAGVVDEGALAHFKRLEAMLKKA</sequence>
<name>A0AAW0GFS4_9APHY</name>
<gene>
    <name evidence="1" type="ORF">QCA50_003814</name>
</gene>
<proteinExistence type="predicted"/>
<dbReference type="Proteomes" id="UP001385951">
    <property type="component" value="Unassembled WGS sequence"/>
</dbReference>
<accession>A0AAW0GFS4</accession>
<evidence type="ECO:0000313" key="2">
    <source>
        <dbReference type="Proteomes" id="UP001385951"/>
    </source>
</evidence>
<dbReference type="EMBL" id="JASBNA010000004">
    <property type="protein sequence ID" value="KAK7692190.1"/>
    <property type="molecule type" value="Genomic_DNA"/>
</dbReference>
<protein>
    <submittedName>
        <fullName evidence="1">Uncharacterized protein</fullName>
    </submittedName>
</protein>